<dbReference type="GO" id="GO:0006355">
    <property type="term" value="P:regulation of DNA-templated transcription"/>
    <property type="evidence" value="ECO:0007669"/>
    <property type="project" value="InterPro"/>
</dbReference>
<dbReference type="InterPro" id="IPR041664">
    <property type="entry name" value="AAA_16"/>
</dbReference>
<keyword evidence="2" id="KW-0067">ATP-binding</keyword>
<evidence type="ECO:0000256" key="2">
    <source>
        <dbReference type="ARBA" id="ARBA00022840"/>
    </source>
</evidence>
<dbReference type="Gene3D" id="1.25.40.10">
    <property type="entry name" value="Tetratricopeptide repeat domain"/>
    <property type="match status" value="1"/>
</dbReference>
<dbReference type="RefSeq" id="WP_281398008.1">
    <property type="nucleotide sequence ID" value="NZ_BAAAJD010000151.1"/>
</dbReference>
<dbReference type="InterPro" id="IPR016032">
    <property type="entry name" value="Sig_transdc_resp-reg_C-effctor"/>
</dbReference>
<dbReference type="SUPFAM" id="SSF52540">
    <property type="entry name" value="P-loop containing nucleoside triphosphate hydrolases"/>
    <property type="match status" value="1"/>
</dbReference>
<dbReference type="Pfam" id="PF13191">
    <property type="entry name" value="AAA_16"/>
    <property type="match status" value="1"/>
</dbReference>
<dbReference type="GO" id="GO:0003677">
    <property type="term" value="F:DNA binding"/>
    <property type="evidence" value="ECO:0007669"/>
    <property type="project" value="UniProtKB-KW"/>
</dbReference>
<dbReference type="InterPro" id="IPR027417">
    <property type="entry name" value="P-loop_NTPase"/>
</dbReference>
<organism evidence="4 5">
    <name type="scientific">Nocardiopsis composta</name>
    <dbReference type="NCBI Taxonomy" id="157465"/>
    <lineage>
        <taxon>Bacteria</taxon>
        <taxon>Bacillati</taxon>
        <taxon>Actinomycetota</taxon>
        <taxon>Actinomycetes</taxon>
        <taxon>Streptosporangiales</taxon>
        <taxon>Nocardiopsidaceae</taxon>
        <taxon>Nocardiopsis</taxon>
    </lineage>
</organism>
<keyword evidence="1" id="KW-0547">Nucleotide-binding</keyword>
<dbReference type="EMBL" id="JACHDB010000002">
    <property type="protein sequence ID" value="MBB5435628.1"/>
    <property type="molecule type" value="Genomic_DNA"/>
</dbReference>
<dbReference type="InterPro" id="IPR011990">
    <property type="entry name" value="TPR-like_helical_dom_sf"/>
</dbReference>
<protein>
    <submittedName>
        <fullName evidence="4">DNA-binding CsgD family transcriptional regulator</fullName>
    </submittedName>
</protein>
<feature type="domain" description="HTH luxR-type" evidence="3">
    <location>
        <begin position="937"/>
        <end position="1002"/>
    </location>
</feature>
<dbReference type="PANTHER" id="PTHR16305:SF35">
    <property type="entry name" value="TRANSCRIPTIONAL ACTIVATOR DOMAIN"/>
    <property type="match status" value="1"/>
</dbReference>
<dbReference type="SMART" id="SM00421">
    <property type="entry name" value="HTH_LUXR"/>
    <property type="match status" value="1"/>
</dbReference>
<dbReference type="SUPFAM" id="SSF48452">
    <property type="entry name" value="TPR-like"/>
    <property type="match status" value="1"/>
</dbReference>
<dbReference type="GO" id="GO:0004016">
    <property type="term" value="F:adenylate cyclase activity"/>
    <property type="evidence" value="ECO:0007669"/>
    <property type="project" value="TreeGrafter"/>
</dbReference>
<dbReference type="CDD" id="cd06170">
    <property type="entry name" value="LuxR_C_like"/>
    <property type="match status" value="1"/>
</dbReference>
<dbReference type="PRINTS" id="PR00038">
    <property type="entry name" value="HTHLUXR"/>
</dbReference>
<evidence type="ECO:0000259" key="3">
    <source>
        <dbReference type="PROSITE" id="PS50043"/>
    </source>
</evidence>
<name>A0A7W8QS59_9ACTN</name>
<dbReference type="Gene3D" id="1.10.10.10">
    <property type="entry name" value="Winged helix-like DNA-binding domain superfamily/Winged helix DNA-binding domain"/>
    <property type="match status" value="1"/>
</dbReference>
<dbReference type="GO" id="GO:0005524">
    <property type="term" value="F:ATP binding"/>
    <property type="evidence" value="ECO:0007669"/>
    <property type="project" value="UniProtKB-KW"/>
</dbReference>
<keyword evidence="4" id="KW-0238">DNA-binding</keyword>
<dbReference type="GO" id="GO:0005737">
    <property type="term" value="C:cytoplasm"/>
    <property type="evidence" value="ECO:0007669"/>
    <property type="project" value="TreeGrafter"/>
</dbReference>
<keyword evidence="5" id="KW-1185">Reference proteome</keyword>
<sequence>MSIPGSRHGLVGRQAELNTLLDHAQRTRSGKTATIIVGGEAGMGKSRLLTEFAQHVPEGRLVAGGCLELGVDGLPFAPFVTVLRQLLRMHGPELTAAAGGGGELPRLLPELGAVPDDRRDARGLLFQQILLMLTAAAGTEGLTVVLEDLHWADSATRDLLVFLVRSLDTAPVQIVATYRSDELHRDHPLRPLLPELERLPEVERLDLAPLSPEEAAELAGAIRGAPLSDAEAEALYSRSQGNALFVESLAEQSLLLDSPVPERPRELLLAALRRLDERTADVVRTASVGAVSGGHVEHELLAHVCGMPHGELDAALRGAVDANVLHPTETGFRFRHALLREAIHNDLLPGRHTRLHLAFAEALDALPHVVPAHRLAAEQAHHYHAAHELPRALSASWWAAVYAGRKLAHAEELRMLERVLELWDRVPDATERTEGDDRFAVLNRAADAALEKGDPLRAIELCDEGLRELPAEGGTEVQAKRGLLLRRRAQARYDAADRRAMDDLFTSLEIFPPDAPGYAMLLSLLARGCMRAPDVDPTEHPVLRRLLDVPEQDGAADPAGNRRLRLSQHALAQAALDAARRTGDRCAEADALSSIGSALFNESDFEAGRSAMERGALLARELGESTVETSNHSVLAHYLREFGRHGEAVEVLLETLDRLHRMGQSNSGAPFAASNLAETYWETGALAECEQWVRNGEALSPPPKIRIYLATSRVRSALARGDLATARRAGVLLQDLNPLSQPHIQAVQLSVTARVELLLAEGDAAGAVDLARTAFSSGDFTSSPGYGWEMLDLFSEVLAASATDRRVPADGAAELRGLIDRISAVMPLRGPVAKARQATVAARLAEVSGAFPAESARLWRQAAELWRPLPLRLRLADALLRSAEARAAADGDRERSAEEVREAAELAKDCGALVLRNRAEDLARRLGLPLDASSGALPARPSGLTPREVEVLRLLARGSTNAEIGAALFISAKTASVHVSNILAKLDVANRSAAGARARELGLAEAQTTPG</sequence>
<dbReference type="AlphaFoldDB" id="A0A7W8QS59"/>
<dbReference type="PANTHER" id="PTHR16305">
    <property type="entry name" value="TESTICULAR SOLUBLE ADENYLYL CYCLASE"/>
    <property type="match status" value="1"/>
</dbReference>
<dbReference type="Proteomes" id="UP000572635">
    <property type="component" value="Unassembled WGS sequence"/>
</dbReference>
<proteinExistence type="predicted"/>
<dbReference type="Pfam" id="PF00196">
    <property type="entry name" value="GerE"/>
    <property type="match status" value="1"/>
</dbReference>
<evidence type="ECO:0000313" key="5">
    <source>
        <dbReference type="Proteomes" id="UP000572635"/>
    </source>
</evidence>
<gene>
    <name evidence="4" type="ORF">HDA36_005776</name>
</gene>
<dbReference type="InterPro" id="IPR000792">
    <property type="entry name" value="Tscrpt_reg_LuxR_C"/>
</dbReference>
<dbReference type="InterPro" id="IPR036388">
    <property type="entry name" value="WH-like_DNA-bd_sf"/>
</dbReference>
<dbReference type="PROSITE" id="PS50043">
    <property type="entry name" value="HTH_LUXR_2"/>
    <property type="match status" value="1"/>
</dbReference>
<evidence type="ECO:0000256" key="1">
    <source>
        <dbReference type="ARBA" id="ARBA00022741"/>
    </source>
</evidence>
<comment type="caution">
    <text evidence="4">The sequence shown here is derived from an EMBL/GenBank/DDBJ whole genome shotgun (WGS) entry which is preliminary data.</text>
</comment>
<evidence type="ECO:0000313" key="4">
    <source>
        <dbReference type="EMBL" id="MBB5435628.1"/>
    </source>
</evidence>
<reference evidence="4 5" key="1">
    <citation type="submission" date="2020-08" db="EMBL/GenBank/DDBJ databases">
        <title>Sequencing the genomes of 1000 actinobacteria strains.</title>
        <authorList>
            <person name="Klenk H.-P."/>
        </authorList>
    </citation>
    <scope>NUCLEOTIDE SEQUENCE [LARGE SCALE GENOMIC DNA]</scope>
    <source>
        <strain evidence="4 5">DSM 44551</strain>
    </source>
</reference>
<dbReference type="SUPFAM" id="SSF46894">
    <property type="entry name" value="C-terminal effector domain of the bipartite response regulators"/>
    <property type="match status" value="1"/>
</dbReference>
<accession>A0A7W8QS59</accession>